<evidence type="ECO:0000256" key="1">
    <source>
        <dbReference type="SAM" id="Phobius"/>
    </source>
</evidence>
<keyword evidence="1" id="KW-0472">Membrane</keyword>
<evidence type="ECO:0000313" key="3">
    <source>
        <dbReference type="Proteomes" id="UP000050454"/>
    </source>
</evidence>
<dbReference type="AlphaFoldDB" id="A0A0P7BYP2"/>
<organism evidence="2 3">
    <name type="scientific">Jiulongibacter sediminis</name>
    <dbReference type="NCBI Taxonomy" id="1605367"/>
    <lineage>
        <taxon>Bacteria</taxon>
        <taxon>Pseudomonadati</taxon>
        <taxon>Bacteroidota</taxon>
        <taxon>Cytophagia</taxon>
        <taxon>Cytophagales</taxon>
        <taxon>Leadbetterellaceae</taxon>
        <taxon>Jiulongibacter</taxon>
    </lineage>
</organism>
<reference evidence="2 3" key="1">
    <citation type="submission" date="2015-07" db="EMBL/GenBank/DDBJ databases">
        <title>The draft genome sequence of Leadbetterella sp. JN14-9.</title>
        <authorList>
            <person name="Liu Y."/>
            <person name="Du J."/>
            <person name="Shao Z."/>
        </authorList>
    </citation>
    <scope>NUCLEOTIDE SEQUENCE [LARGE SCALE GENOMIC DNA]</scope>
    <source>
        <strain evidence="2 3">JN14-9</strain>
    </source>
</reference>
<feature type="transmembrane region" description="Helical" evidence="1">
    <location>
        <begin position="6"/>
        <end position="27"/>
    </location>
</feature>
<accession>A0A0P7BYP2</accession>
<dbReference type="EMBL" id="LGTQ01000005">
    <property type="protein sequence ID" value="KPM49624.1"/>
    <property type="molecule type" value="Genomic_DNA"/>
</dbReference>
<keyword evidence="3" id="KW-1185">Reference proteome</keyword>
<keyword evidence="1" id="KW-1133">Transmembrane helix</keyword>
<proteinExistence type="predicted"/>
<dbReference type="Proteomes" id="UP000050454">
    <property type="component" value="Unassembled WGS sequence"/>
</dbReference>
<evidence type="ECO:0000313" key="2">
    <source>
        <dbReference type="EMBL" id="KPM49624.1"/>
    </source>
</evidence>
<protein>
    <submittedName>
        <fullName evidence="2">Uncharacterized protein</fullName>
    </submittedName>
</protein>
<name>A0A0P7BYP2_9BACT</name>
<keyword evidence="1" id="KW-0812">Transmembrane</keyword>
<comment type="caution">
    <text evidence="2">The sequence shown here is derived from an EMBL/GenBank/DDBJ whole genome shotgun (WGS) entry which is preliminary data.</text>
</comment>
<gene>
    <name evidence="2" type="ORF">AFM12_03250</name>
</gene>
<dbReference type="STRING" id="1605367.AFM12_03250"/>
<sequence length="104" mass="12475">MNKWKVAFWFSLTLLMFLVLSLVYLLIDQGLTLTYREVIHTETQQDLEQLILIINSTDLTKKRIESELLNFDQFEVIDFESDTISFNHIYLIFQKDSLKIVRRE</sequence>